<dbReference type="InterPro" id="IPR027417">
    <property type="entry name" value="P-loop_NTPase"/>
</dbReference>
<proteinExistence type="predicted"/>
<dbReference type="EC" id="3.1.-.-" evidence="2"/>
<dbReference type="SUPFAM" id="SSF52540">
    <property type="entry name" value="P-loop containing nucleoside triphosphate hydrolases"/>
    <property type="match status" value="1"/>
</dbReference>
<accession>A0A840RVQ2</accession>
<keyword evidence="2" id="KW-0067">ATP-binding</keyword>
<keyword evidence="2" id="KW-0347">Helicase</keyword>
<gene>
    <name evidence="2" type="ORF">HNR39_002586</name>
</gene>
<name>A0A840RVQ2_9BURK</name>
<keyword evidence="2" id="KW-0378">Hydrolase</keyword>
<dbReference type="Gene3D" id="3.90.320.10">
    <property type="match status" value="1"/>
</dbReference>
<keyword evidence="2" id="KW-0547">Nucleotide-binding</keyword>
<reference evidence="2 3" key="1">
    <citation type="submission" date="2020-08" db="EMBL/GenBank/DDBJ databases">
        <title>Genomic Encyclopedia of Type Strains, Phase IV (KMG-IV): sequencing the most valuable type-strain genomes for metagenomic binning, comparative biology and taxonomic classification.</title>
        <authorList>
            <person name="Goeker M."/>
        </authorList>
    </citation>
    <scope>NUCLEOTIDE SEQUENCE [LARGE SCALE GENOMIC DNA]</scope>
    <source>
        <strain evidence="2 3">DSM 23240</strain>
    </source>
</reference>
<evidence type="ECO:0000313" key="3">
    <source>
        <dbReference type="Proteomes" id="UP000571084"/>
    </source>
</evidence>
<keyword evidence="3" id="KW-1185">Reference proteome</keyword>
<dbReference type="AlphaFoldDB" id="A0A840RVQ2"/>
<evidence type="ECO:0000313" key="2">
    <source>
        <dbReference type="EMBL" id="MBB5200744.1"/>
    </source>
</evidence>
<dbReference type="RefSeq" id="WP_168055795.1">
    <property type="nucleotide sequence ID" value="NZ_JAAOZT010000007.1"/>
</dbReference>
<organism evidence="2 3">
    <name type="scientific">Glaciimonas immobilis</name>
    <dbReference type="NCBI Taxonomy" id="728004"/>
    <lineage>
        <taxon>Bacteria</taxon>
        <taxon>Pseudomonadati</taxon>
        <taxon>Pseudomonadota</taxon>
        <taxon>Betaproteobacteria</taxon>
        <taxon>Burkholderiales</taxon>
        <taxon>Oxalobacteraceae</taxon>
        <taxon>Glaciimonas</taxon>
    </lineage>
</organism>
<dbReference type="EC" id="3.6.4.12" evidence="2"/>
<sequence>MLHTSLLQTSFHASSLQSLTIRPSPAFWPEVAQALSSACIEGGADSRTYSGRDLSRWRVLVPAFGHARLLKTALGAMLPGAFIPPRINTLAALLQTLPPALNAPAVSSASERLMRLYAELRQHAWLKKIFSARRNTDLLPLAQTLLALSDELTQALLPSIREMALQEPSLREAGDIAQRWQAALEQLTPSSRQLLSDETQLVWSIWKSQLDGDDGLAMRFDQMLQFAEQADSPLAWISSVEPEPMERAFLAAYARRQPVLQISLDWGADAVASAYATAWPELIAACNDLAESKAPVHFDDLFASAEFNVRLPAGIALCAAQSIEDEAVQGAQTILDWLHAGKNQLAIVAQDRVVARRIRALLERAQVHVSDETGWKLSTTRAASAIAAWFDVVTQRGETTALLDFLKSPFVLADLPDKSAHVMAIEIALRRANVLGEWNSVIYALADNPPAQQIVSLLAQQAAIYAGRKTLRGWINAATALQALGMEHALNADPAGEQVLQMLQNIASEPSEQVEGIAQSSSADVLFSFPEWRALVNLQMDETSFISAAPDRRVVMLPLNGARLRHFDAVLLVGADSSHLPSQPQETLFFANTVRRELDLATRESRQRQQMRDLAELLAMSPTVVLSWQAHQDGEPNPVSPWIERLELTLARSGAAALPRHRALITERSLQPMPSAMPAPIASTLRPDRLSASGYNSFVACPYQFFATRMLRLTTLDELSDLPEKRDYGGWLHQILETYHNTVRDQAVRNDPVERVALLADISKQLFDKVIAKNAAALGYYARWQKVISAYVTWACEREVNGWNFVLGEQAYEKILPLNTGVITLHGRVDRIDENAAGERAVLDYKSNSVAVLNKKLKDHEDHQLAFYGLLSDVSVDAALYVALETTKEKIGDVAAQDYAQAQEKLEAHIKGTMQAISDSAPLPANGIESICQYCDVRGLCRKGAW</sequence>
<feature type="domain" description="PD-(D/E)XK endonuclease-like" evidence="1">
    <location>
        <begin position="689"/>
        <end position="942"/>
    </location>
</feature>
<dbReference type="GO" id="GO:0016787">
    <property type="term" value="F:hydrolase activity"/>
    <property type="evidence" value="ECO:0007669"/>
    <property type="project" value="UniProtKB-KW"/>
</dbReference>
<dbReference type="InterPro" id="IPR011604">
    <property type="entry name" value="PDDEXK-like_dom_sf"/>
</dbReference>
<comment type="caution">
    <text evidence="2">The sequence shown here is derived from an EMBL/GenBank/DDBJ whole genome shotgun (WGS) entry which is preliminary data.</text>
</comment>
<protein>
    <submittedName>
        <fullName evidence="2">ATP-dependent helicase/nuclease subunit B</fullName>
        <ecNumber evidence="2">3.1.-.-</ecNumber>
        <ecNumber evidence="2">3.6.4.12</ecNumber>
    </submittedName>
</protein>
<dbReference type="EMBL" id="JACHHQ010000005">
    <property type="protein sequence ID" value="MBB5200744.1"/>
    <property type="molecule type" value="Genomic_DNA"/>
</dbReference>
<evidence type="ECO:0000259" key="1">
    <source>
        <dbReference type="Pfam" id="PF12705"/>
    </source>
</evidence>
<dbReference type="Pfam" id="PF12705">
    <property type="entry name" value="PDDEXK_1"/>
    <property type="match status" value="1"/>
</dbReference>
<dbReference type="Proteomes" id="UP000571084">
    <property type="component" value="Unassembled WGS sequence"/>
</dbReference>
<dbReference type="GO" id="GO:0003678">
    <property type="term" value="F:DNA helicase activity"/>
    <property type="evidence" value="ECO:0007669"/>
    <property type="project" value="UniProtKB-EC"/>
</dbReference>
<dbReference type="InterPro" id="IPR038726">
    <property type="entry name" value="PDDEXK_AddAB-type"/>
</dbReference>